<feature type="active site" description="Nucleophile" evidence="2">
    <location>
        <position position="62"/>
    </location>
</feature>
<accession>A0A2T8FD51</accession>
<dbReference type="Proteomes" id="UP000246018">
    <property type="component" value="Unassembled WGS sequence"/>
</dbReference>
<organism evidence="5 6">
    <name type="scientific">Nocardioides gansuensis</name>
    <dbReference type="NCBI Taxonomy" id="2138300"/>
    <lineage>
        <taxon>Bacteria</taxon>
        <taxon>Bacillati</taxon>
        <taxon>Actinomycetota</taxon>
        <taxon>Actinomycetes</taxon>
        <taxon>Propionibacteriales</taxon>
        <taxon>Nocardioidaceae</taxon>
        <taxon>Nocardioides</taxon>
    </lineage>
</organism>
<keyword evidence="1 2" id="KW-0443">Lipid metabolism</keyword>
<feature type="region of interest" description="Disordered" evidence="3">
    <location>
        <begin position="1"/>
        <end position="22"/>
    </location>
</feature>
<feature type="short sequence motif" description="GXGXXG" evidence="2">
    <location>
        <begin position="30"/>
        <end position="35"/>
    </location>
</feature>
<dbReference type="Pfam" id="PF01734">
    <property type="entry name" value="Patatin"/>
    <property type="match status" value="1"/>
</dbReference>
<dbReference type="InterPro" id="IPR016035">
    <property type="entry name" value="Acyl_Trfase/lysoPLipase"/>
</dbReference>
<comment type="caution">
    <text evidence="5">The sequence shown here is derived from an EMBL/GenBank/DDBJ whole genome shotgun (WGS) entry which is preliminary data.</text>
</comment>
<dbReference type="GO" id="GO:0016042">
    <property type="term" value="P:lipid catabolic process"/>
    <property type="evidence" value="ECO:0007669"/>
    <property type="project" value="UniProtKB-UniRule"/>
</dbReference>
<keyword evidence="2" id="KW-0442">Lipid degradation</keyword>
<evidence type="ECO:0000259" key="4">
    <source>
        <dbReference type="PROSITE" id="PS51635"/>
    </source>
</evidence>
<evidence type="ECO:0000256" key="2">
    <source>
        <dbReference type="PROSITE-ProRule" id="PRU01161"/>
    </source>
</evidence>
<feature type="short sequence motif" description="DGA/G" evidence="2">
    <location>
        <begin position="160"/>
        <end position="162"/>
    </location>
</feature>
<dbReference type="EMBL" id="QDGZ01000002">
    <property type="protein sequence ID" value="PVG83636.1"/>
    <property type="molecule type" value="Genomic_DNA"/>
</dbReference>
<feature type="active site" description="Proton acceptor" evidence="2">
    <location>
        <position position="160"/>
    </location>
</feature>
<proteinExistence type="predicted"/>
<evidence type="ECO:0000313" key="5">
    <source>
        <dbReference type="EMBL" id="PVG83636.1"/>
    </source>
</evidence>
<feature type="domain" description="PNPLA" evidence="4">
    <location>
        <begin position="26"/>
        <end position="173"/>
    </location>
</feature>
<dbReference type="GO" id="GO:0016787">
    <property type="term" value="F:hydrolase activity"/>
    <property type="evidence" value="ECO:0007669"/>
    <property type="project" value="UniProtKB-UniRule"/>
</dbReference>
<keyword evidence="6" id="KW-1185">Reference proteome</keyword>
<reference evidence="5 6" key="1">
    <citation type="submission" date="2018-04" db="EMBL/GenBank/DDBJ databases">
        <title>Genome of Nocardioides gansuensis WSJ-1.</title>
        <authorList>
            <person name="Wu S."/>
            <person name="Wang G."/>
        </authorList>
    </citation>
    <scope>NUCLEOTIDE SEQUENCE [LARGE SCALE GENOMIC DNA]</scope>
    <source>
        <strain evidence="5 6">WSJ-1</strain>
    </source>
</reference>
<dbReference type="SUPFAM" id="SSF52151">
    <property type="entry name" value="FabD/lysophospholipase-like"/>
    <property type="match status" value="1"/>
</dbReference>
<sequence length="266" mass="27474">MSGPSNVGDLGPDGMPGQPTRPPLAMVYGGGGLFGIAYTAGIAAGLLDAGLPVDTAPALGTSAGSWTAAAMALGLGFDTFSRARVVHVPNLRPGVVAALARELFGEARHPLVSASAVCLSTGRRHVLDGGALALADLVAASSAVPGLLPPHRVDGRLYIDGGVWSATSVDSVPGADRVIVVAPLAGAVLGPVGRAADLLLDRELGRWRHRHPGCVVDVIRPHREIARLAGRHLLSLFDPRRAHDVYPLGYEQGTRWASHLPEHDAA</sequence>
<dbReference type="OrthoDB" id="2339873at2"/>
<dbReference type="PROSITE" id="PS51635">
    <property type="entry name" value="PNPLA"/>
    <property type="match status" value="1"/>
</dbReference>
<evidence type="ECO:0000313" key="6">
    <source>
        <dbReference type="Proteomes" id="UP000246018"/>
    </source>
</evidence>
<dbReference type="Gene3D" id="3.40.1090.10">
    <property type="entry name" value="Cytosolic phospholipase A2 catalytic domain"/>
    <property type="match status" value="2"/>
</dbReference>
<name>A0A2T8FD51_9ACTN</name>
<evidence type="ECO:0000256" key="3">
    <source>
        <dbReference type="SAM" id="MobiDB-lite"/>
    </source>
</evidence>
<dbReference type="AlphaFoldDB" id="A0A2T8FD51"/>
<dbReference type="InterPro" id="IPR002641">
    <property type="entry name" value="PNPLA_dom"/>
</dbReference>
<protein>
    <recommendedName>
        <fullName evidence="4">PNPLA domain-containing protein</fullName>
    </recommendedName>
</protein>
<keyword evidence="2" id="KW-0378">Hydrolase</keyword>
<feature type="short sequence motif" description="GXSXG" evidence="2">
    <location>
        <begin position="60"/>
        <end position="64"/>
    </location>
</feature>
<gene>
    <name evidence="5" type="ORF">DDE18_04720</name>
</gene>
<evidence type="ECO:0000256" key="1">
    <source>
        <dbReference type="ARBA" id="ARBA00023098"/>
    </source>
</evidence>
<dbReference type="RefSeq" id="WP_116571110.1">
    <property type="nucleotide sequence ID" value="NZ_QDGZ01000002.1"/>
</dbReference>